<evidence type="ECO:0000313" key="9">
    <source>
        <dbReference type="EMBL" id="MBB2148884.1"/>
    </source>
</evidence>
<comment type="similarity">
    <text evidence="2">Belongs to the SusD family.</text>
</comment>
<keyword evidence="5" id="KW-0998">Cell outer membrane</keyword>
<organism evidence="9 10">
    <name type="scientific">Pedobacter gandavensis</name>
    <dbReference type="NCBI Taxonomy" id="2679963"/>
    <lineage>
        <taxon>Bacteria</taxon>
        <taxon>Pseudomonadati</taxon>
        <taxon>Bacteroidota</taxon>
        <taxon>Sphingobacteriia</taxon>
        <taxon>Sphingobacteriales</taxon>
        <taxon>Sphingobacteriaceae</taxon>
        <taxon>Pedobacter</taxon>
    </lineage>
</organism>
<dbReference type="Pfam" id="PF07980">
    <property type="entry name" value="SusD_RagB"/>
    <property type="match status" value="1"/>
</dbReference>
<evidence type="ECO:0000256" key="3">
    <source>
        <dbReference type="ARBA" id="ARBA00022729"/>
    </source>
</evidence>
<evidence type="ECO:0000259" key="7">
    <source>
        <dbReference type="Pfam" id="PF07980"/>
    </source>
</evidence>
<dbReference type="SUPFAM" id="SSF48452">
    <property type="entry name" value="TPR-like"/>
    <property type="match status" value="1"/>
</dbReference>
<dbReference type="PROSITE" id="PS51257">
    <property type="entry name" value="PROKAR_LIPOPROTEIN"/>
    <property type="match status" value="1"/>
</dbReference>
<dbReference type="Gene3D" id="1.25.40.390">
    <property type="match status" value="1"/>
</dbReference>
<evidence type="ECO:0000256" key="1">
    <source>
        <dbReference type="ARBA" id="ARBA00004442"/>
    </source>
</evidence>
<evidence type="ECO:0000256" key="2">
    <source>
        <dbReference type="ARBA" id="ARBA00006275"/>
    </source>
</evidence>
<comment type="caution">
    <text evidence="9">The sequence shown here is derived from an EMBL/GenBank/DDBJ whole genome shotgun (WGS) entry which is preliminary data.</text>
</comment>
<dbReference type="EMBL" id="WNXC01000002">
    <property type="protein sequence ID" value="MBB2148884.1"/>
    <property type="molecule type" value="Genomic_DNA"/>
</dbReference>
<comment type="subcellular location">
    <subcellularLocation>
        <location evidence="1">Cell outer membrane</location>
    </subcellularLocation>
</comment>
<evidence type="ECO:0000256" key="4">
    <source>
        <dbReference type="ARBA" id="ARBA00023136"/>
    </source>
</evidence>
<dbReference type="RefSeq" id="WP_182955581.1">
    <property type="nucleotide sequence ID" value="NZ_WNXC01000002.1"/>
</dbReference>
<sequence length="443" mass="49396">MNKIIKLTAALFLILSASSCEKYLEIEPVGKVIPTTAEDFRALLNKGYSGFPRHKSMLALRTDEVVLNMAKSEAPNYKDQYKWNDGTPDPASAELPYGTFYNTIFYANSVIADVEGRAGKTPETAQIKGEAYLLRAYSHFELLNTFAKAFDKNTAATDRGVPISVKIDLEIDYKPATIAAVYDQIFADLAAGQALVNVTDFPAGLNYRFTKRSALALAARIYEFRSEWSNALKASQDALALGSGLEDLNASKILLPNNYSSVESIMAMEDTFNSTATSINFISPKLLGMYNQVEDKRFALYFGKSGNTSNYVSKKGNSAALKVSFRNAELYLIQAEAALQTDNMTLALKSLLDLKAKRLTPAYFATEQTRISGLDKTGLYQEILNERERELALEGHRWYDLKRYGQPELKHVLEGVTYTLEKNDPRYTIRFPQSAINTNPNLQ</sequence>
<dbReference type="InterPro" id="IPR011990">
    <property type="entry name" value="TPR-like_helical_dom_sf"/>
</dbReference>
<evidence type="ECO:0000256" key="5">
    <source>
        <dbReference type="ARBA" id="ARBA00023237"/>
    </source>
</evidence>
<keyword evidence="3 6" id="KW-0732">Signal</keyword>
<name>A0ABR6EUF0_9SPHI</name>
<dbReference type="InterPro" id="IPR033985">
    <property type="entry name" value="SusD-like_N"/>
</dbReference>
<accession>A0ABR6EUF0</accession>
<dbReference type="Pfam" id="PF14322">
    <property type="entry name" value="SusD-like_3"/>
    <property type="match status" value="1"/>
</dbReference>
<dbReference type="Proteomes" id="UP000636110">
    <property type="component" value="Unassembled WGS sequence"/>
</dbReference>
<evidence type="ECO:0000259" key="8">
    <source>
        <dbReference type="Pfam" id="PF14322"/>
    </source>
</evidence>
<keyword evidence="10" id="KW-1185">Reference proteome</keyword>
<reference evidence="9 10" key="1">
    <citation type="submission" date="2019-11" db="EMBL/GenBank/DDBJ databases">
        <title>Description of Pedobacter sp. LMG 31462T.</title>
        <authorList>
            <person name="Carlier A."/>
            <person name="Qi S."/>
            <person name="Vandamme P."/>
        </authorList>
    </citation>
    <scope>NUCLEOTIDE SEQUENCE [LARGE SCALE GENOMIC DNA]</scope>
    <source>
        <strain evidence="9 10">LMG 31462</strain>
    </source>
</reference>
<dbReference type="InterPro" id="IPR012944">
    <property type="entry name" value="SusD_RagB_dom"/>
</dbReference>
<feature type="domain" description="SusD-like N-terminal" evidence="8">
    <location>
        <begin position="22"/>
        <end position="222"/>
    </location>
</feature>
<gene>
    <name evidence="9" type="ORF">GM920_08160</name>
</gene>
<evidence type="ECO:0000256" key="6">
    <source>
        <dbReference type="SAM" id="SignalP"/>
    </source>
</evidence>
<proteinExistence type="inferred from homology"/>
<feature type="domain" description="RagB/SusD" evidence="7">
    <location>
        <begin position="305"/>
        <end position="425"/>
    </location>
</feature>
<keyword evidence="4" id="KW-0472">Membrane</keyword>
<feature type="signal peptide" evidence="6">
    <location>
        <begin position="1"/>
        <end position="22"/>
    </location>
</feature>
<evidence type="ECO:0000313" key="10">
    <source>
        <dbReference type="Proteomes" id="UP000636110"/>
    </source>
</evidence>
<feature type="chain" id="PRO_5046735675" evidence="6">
    <location>
        <begin position="23"/>
        <end position="443"/>
    </location>
</feature>
<protein>
    <submittedName>
        <fullName evidence="9">RagB/SusD family nutrient uptake outer membrane protein</fullName>
    </submittedName>
</protein>